<accession>A0A9P0D9Z2</accession>
<dbReference type="AlphaFoldDB" id="A0A9P0D9Z2"/>
<organism evidence="1 2">
    <name type="scientific">Psylliodes chrysocephalus</name>
    <dbReference type="NCBI Taxonomy" id="3402493"/>
    <lineage>
        <taxon>Eukaryota</taxon>
        <taxon>Metazoa</taxon>
        <taxon>Ecdysozoa</taxon>
        <taxon>Arthropoda</taxon>
        <taxon>Hexapoda</taxon>
        <taxon>Insecta</taxon>
        <taxon>Pterygota</taxon>
        <taxon>Neoptera</taxon>
        <taxon>Endopterygota</taxon>
        <taxon>Coleoptera</taxon>
        <taxon>Polyphaga</taxon>
        <taxon>Cucujiformia</taxon>
        <taxon>Chrysomeloidea</taxon>
        <taxon>Chrysomelidae</taxon>
        <taxon>Galerucinae</taxon>
        <taxon>Alticini</taxon>
        <taxon>Psylliodes</taxon>
    </lineage>
</organism>
<protein>
    <submittedName>
        <fullName evidence="1">Uncharacterized protein</fullName>
    </submittedName>
</protein>
<reference evidence="1" key="1">
    <citation type="submission" date="2022-01" db="EMBL/GenBank/DDBJ databases">
        <authorList>
            <person name="King R."/>
        </authorList>
    </citation>
    <scope>NUCLEOTIDE SEQUENCE</scope>
</reference>
<keyword evidence="2" id="KW-1185">Reference proteome</keyword>
<dbReference type="EMBL" id="OV651819">
    <property type="protein sequence ID" value="CAH1113080.1"/>
    <property type="molecule type" value="Genomic_DNA"/>
</dbReference>
<dbReference type="PANTHER" id="PTHR45786">
    <property type="entry name" value="DNA BINDING PROTEIN-LIKE"/>
    <property type="match status" value="1"/>
</dbReference>
<dbReference type="OrthoDB" id="6279530at2759"/>
<proteinExistence type="predicted"/>
<gene>
    <name evidence="1" type="ORF">PSYICH_LOCUS13019</name>
</gene>
<dbReference type="Proteomes" id="UP001153636">
    <property type="component" value="Chromosome 7"/>
</dbReference>
<evidence type="ECO:0000313" key="2">
    <source>
        <dbReference type="Proteomes" id="UP001153636"/>
    </source>
</evidence>
<evidence type="ECO:0000313" key="1">
    <source>
        <dbReference type="EMBL" id="CAH1113080.1"/>
    </source>
</evidence>
<name>A0A9P0D9Z2_9CUCU</name>
<sequence length="141" mass="16185">MQTTCRRNFMRKDWSVFNGTGFQYDPSVEYHNQPLIVIGPMNKKCQYCDAFKWKNETAGMCCSSGKVSLPLLGEPEEPLKTLLLSVTDESKQFLSKIRKYNSCFQMTPFGVDKVIRMPGFSPTFTVQGQIYHQIGSLFLLY</sequence>
<dbReference type="PANTHER" id="PTHR45786:SF74">
    <property type="entry name" value="ATP-DEPENDENT DNA HELICASE"/>
    <property type="match status" value="1"/>
</dbReference>